<dbReference type="PANTHER" id="PTHR43223">
    <property type="entry name" value="ALKYL/ARYL-SULFATASE"/>
    <property type="match status" value="1"/>
</dbReference>
<evidence type="ECO:0000256" key="1">
    <source>
        <dbReference type="SAM" id="SignalP"/>
    </source>
</evidence>
<evidence type="ECO:0000313" key="4">
    <source>
        <dbReference type="Proteomes" id="UP000318717"/>
    </source>
</evidence>
<dbReference type="RefSeq" id="WP_141345872.1">
    <property type="nucleotide sequence ID" value="NZ_BJLF01000010.1"/>
</dbReference>
<evidence type="ECO:0000313" key="3">
    <source>
        <dbReference type="EMBL" id="GEA51483.1"/>
    </source>
</evidence>
<gene>
    <name evidence="3" type="ORF">VIN01S_22870</name>
</gene>
<protein>
    <recommendedName>
        <fullName evidence="2">Alkyl sulfatase dimerisation domain-containing protein</fullName>
    </recommendedName>
</protein>
<dbReference type="GO" id="GO:0046983">
    <property type="term" value="F:protein dimerization activity"/>
    <property type="evidence" value="ECO:0007669"/>
    <property type="project" value="InterPro"/>
</dbReference>
<dbReference type="InterPro" id="IPR029228">
    <property type="entry name" value="Alkyl_sulf_dimr"/>
</dbReference>
<dbReference type="InterPro" id="IPR036866">
    <property type="entry name" value="RibonucZ/Hydroxyglut_hydro"/>
</dbReference>
<dbReference type="SUPFAM" id="SSF56281">
    <property type="entry name" value="Metallo-hydrolase/oxidoreductase"/>
    <property type="match status" value="1"/>
</dbReference>
<dbReference type="Proteomes" id="UP000318717">
    <property type="component" value="Unassembled WGS sequence"/>
</dbReference>
<dbReference type="OrthoDB" id="9815874at2"/>
<dbReference type="InterPro" id="IPR052195">
    <property type="entry name" value="Bact_Alkyl/Aryl-Sulfatase"/>
</dbReference>
<comment type="caution">
    <text evidence="3">The sequence shown here is derived from an EMBL/GenBank/DDBJ whole genome shotgun (WGS) entry which is preliminary data.</text>
</comment>
<dbReference type="InterPro" id="IPR038536">
    <property type="entry name" value="Alkyl/aryl-sulf_dimr_sf"/>
</dbReference>
<sequence>MKKSLLSLSIAVVSVGSFSVSAQVAELPTGQVGNVASVMKVQPVLRMGYGLEHESPLNNVHMLTGAPYAPVVIELERGLIIFSTGDDADEGAEYRKYIRENISNKPIIALFYDHNHYTKGAKTLLDGDNAEIYAHPDLHDIVSARTGDSQSNTDIPEMAPHLLARAAIHYGNHSEKSGKDASIIPSNIKFGAESAYLEPTQTIAHGESVTIDGIEIQAFVHDTDTKDTLTFWIPEYELVVDNVVWPFHNMYTLRGDAYRAPHTWMGGLRDIRELEPEVVLTVGGGAKSLVGKENIQQTINAVLDSQSYVYDQSIRLTNLGVAPDQIHHHIEMPTSFNDHAYVNNMYGQFDTFFAAFPVRNHGNFSGHPDDLHSMEKVEKAQRMIKLSGGVEKVFEAWQKAMDEGDTLWAKELSSMLYYNSPNNNAARQAHADSLRKLGQESEGLIARNFYLAGAKSLESNDSDVSLMASPSANWVASDPETAVNYLRTRLNPAKAANFEGKLGFIVDGKEMQLEIRNRVAEFSTTIADDAEVITVSGEKFGQYYDGTIAASDIASGKALELLNNFDEFEQVTMYPRSFTHLK</sequence>
<accession>A0A4Y3HWC1</accession>
<reference evidence="3 4" key="1">
    <citation type="submission" date="2019-06" db="EMBL/GenBank/DDBJ databases">
        <title>Whole genome shotgun sequence of Vibrio inusitatus NBRC 102082.</title>
        <authorList>
            <person name="Hosoyama A."/>
            <person name="Uohara A."/>
            <person name="Ohji S."/>
            <person name="Ichikawa N."/>
        </authorList>
    </citation>
    <scope>NUCLEOTIDE SEQUENCE [LARGE SCALE GENOMIC DNA]</scope>
    <source>
        <strain evidence="3 4">NBRC 102082</strain>
    </source>
</reference>
<proteinExistence type="predicted"/>
<keyword evidence="4" id="KW-1185">Reference proteome</keyword>
<feature type="domain" description="Alkyl sulfatase dimerisation" evidence="2">
    <location>
        <begin position="323"/>
        <end position="459"/>
    </location>
</feature>
<evidence type="ECO:0000259" key="2">
    <source>
        <dbReference type="Pfam" id="PF14863"/>
    </source>
</evidence>
<dbReference type="AlphaFoldDB" id="A0A4Y3HWC1"/>
<dbReference type="EMBL" id="BJLF01000010">
    <property type="protein sequence ID" value="GEA51483.1"/>
    <property type="molecule type" value="Genomic_DNA"/>
</dbReference>
<feature type="signal peptide" evidence="1">
    <location>
        <begin position="1"/>
        <end position="22"/>
    </location>
</feature>
<name>A0A4Y3HWC1_9VIBR</name>
<dbReference type="Pfam" id="PF14863">
    <property type="entry name" value="Alkyl_sulf_dimr"/>
    <property type="match status" value="1"/>
</dbReference>
<dbReference type="Gene3D" id="3.60.15.30">
    <property type="entry name" value="Metallo-beta-lactamase domain"/>
    <property type="match status" value="1"/>
</dbReference>
<dbReference type="Gene3D" id="1.25.40.880">
    <property type="entry name" value="Alkyl sulfatase, dimerisation domain"/>
    <property type="match status" value="1"/>
</dbReference>
<feature type="chain" id="PRO_5021274078" description="Alkyl sulfatase dimerisation domain-containing protein" evidence="1">
    <location>
        <begin position="23"/>
        <end position="582"/>
    </location>
</feature>
<keyword evidence="1" id="KW-0732">Signal</keyword>
<dbReference type="PANTHER" id="PTHR43223:SF2">
    <property type="entry name" value="METALLO-BETA-LACTAMASE DOMAIN-CONTAINING PROTEIN"/>
    <property type="match status" value="1"/>
</dbReference>
<organism evidence="3 4">
    <name type="scientific">Vibrio inusitatus NBRC 102082</name>
    <dbReference type="NCBI Taxonomy" id="1219070"/>
    <lineage>
        <taxon>Bacteria</taxon>
        <taxon>Pseudomonadati</taxon>
        <taxon>Pseudomonadota</taxon>
        <taxon>Gammaproteobacteria</taxon>
        <taxon>Vibrionales</taxon>
        <taxon>Vibrionaceae</taxon>
        <taxon>Vibrio</taxon>
    </lineage>
</organism>